<feature type="domain" description="Formyl transferase N-terminal" evidence="5">
    <location>
        <begin position="1"/>
        <end position="177"/>
    </location>
</feature>
<dbReference type="EMBL" id="CAEZWM010000319">
    <property type="protein sequence ID" value="CAB4675790.1"/>
    <property type="molecule type" value="Genomic_DNA"/>
</dbReference>
<comment type="pathway">
    <text evidence="1">Purine metabolism; IMP biosynthesis via de novo pathway; N(2)-formyl-N(1)-(5-phospho-D-ribosyl)glycinamide from N(1)-(5-phospho-D-ribosyl)glycinamide (10-formyl THF route): step 1/1.</text>
</comment>
<evidence type="ECO:0000313" key="6">
    <source>
        <dbReference type="EMBL" id="CAB4675790.1"/>
    </source>
</evidence>
<name>A0A6J6MND9_9ZZZZ</name>
<dbReference type="InterPro" id="IPR002376">
    <property type="entry name" value="Formyl_transf_N"/>
</dbReference>
<dbReference type="SUPFAM" id="SSF53328">
    <property type="entry name" value="Formyltransferase"/>
    <property type="match status" value="1"/>
</dbReference>
<dbReference type="InterPro" id="IPR004607">
    <property type="entry name" value="GART"/>
</dbReference>
<organism evidence="6">
    <name type="scientific">freshwater metagenome</name>
    <dbReference type="NCBI Taxonomy" id="449393"/>
    <lineage>
        <taxon>unclassified sequences</taxon>
        <taxon>metagenomes</taxon>
        <taxon>ecological metagenomes</taxon>
    </lineage>
</organism>
<dbReference type="HAMAP" id="MF_01930">
    <property type="entry name" value="PurN"/>
    <property type="match status" value="1"/>
</dbReference>
<dbReference type="GO" id="GO:0005829">
    <property type="term" value="C:cytosol"/>
    <property type="evidence" value="ECO:0007669"/>
    <property type="project" value="TreeGrafter"/>
</dbReference>
<dbReference type="GO" id="GO:0006189">
    <property type="term" value="P:'de novo' IMP biosynthetic process"/>
    <property type="evidence" value="ECO:0007669"/>
    <property type="project" value="InterPro"/>
</dbReference>
<dbReference type="Pfam" id="PF00551">
    <property type="entry name" value="Formyl_trans_N"/>
    <property type="match status" value="1"/>
</dbReference>
<dbReference type="Gene3D" id="3.40.50.170">
    <property type="entry name" value="Formyl transferase, N-terminal domain"/>
    <property type="match status" value="1"/>
</dbReference>
<dbReference type="PANTHER" id="PTHR43369">
    <property type="entry name" value="PHOSPHORIBOSYLGLYCINAMIDE FORMYLTRANSFERASE"/>
    <property type="match status" value="1"/>
</dbReference>
<sequence length="192" mass="20628">MQIAVMASGTGTILQSLIEAELPIALVIADRECAALTRAQEAQIATALVERGSFAGDFDRDAYTEQVITSLQTAGIDLVAMAGFGTILGPAIFDAFPDRIINTHPSLLPDFKGWHAVDDALRAGVSETGCTVHIATALVDEGPILAQEALPIYEGETVARLHERIKEIERRLYPMVLRGLVNESKQKSEGSI</sequence>
<dbReference type="InterPro" id="IPR036477">
    <property type="entry name" value="Formyl_transf_N_sf"/>
</dbReference>
<accession>A0A6J6MND9</accession>
<dbReference type="AlphaFoldDB" id="A0A6J6MND9"/>
<dbReference type="PANTHER" id="PTHR43369:SF2">
    <property type="entry name" value="PHOSPHORIBOSYLGLYCINAMIDE FORMYLTRANSFERASE"/>
    <property type="match status" value="1"/>
</dbReference>
<keyword evidence="3" id="KW-0808">Transferase</keyword>
<evidence type="ECO:0000256" key="4">
    <source>
        <dbReference type="ARBA" id="ARBA00022755"/>
    </source>
</evidence>
<evidence type="ECO:0000259" key="5">
    <source>
        <dbReference type="Pfam" id="PF00551"/>
    </source>
</evidence>
<gene>
    <name evidence="6" type="ORF">UFOPK2242_01743</name>
</gene>
<keyword evidence="4" id="KW-0658">Purine biosynthesis</keyword>
<proteinExistence type="inferred from homology"/>
<protein>
    <recommendedName>
        <fullName evidence="2">phosphoribosylglycinamide formyltransferase 1</fullName>
        <ecNumber evidence="2">2.1.2.2</ecNumber>
    </recommendedName>
</protein>
<dbReference type="GO" id="GO:0004644">
    <property type="term" value="F:phosphoribosylglycinamide formyltransferase activity"/>
    <property type="evidence" value="ECO:0007669"/>
    <property type="project" value="UniProtKB-EC"/>
</dbReference>
<dbReference type="NCBIfam" id="TIGR00639">
    <property type="entry name" value="PurN"/>
    <property type="match status" value="1"/>
</dbReference>
<evidence type="ECO:0000256" key="2">
    <source>
        <dbReference type="ARBA" id="ARBA00012254"/>
    </source>
</evidence>
<evidence type="ECO:0000256" key="1">
    <source>
        <dbReference type="ARBA" id="ARBA00005054"/>
    </source>
</evidence>
<dbReference type="CDD" id="cd08645">
    <property type="entry name" value="FMT_core_GART"/>
    <property type="match status" value="1"/>
</dbReference>
<reference evidence="6" key="1">
    <citation type="submission" date="2020-05" db="EMBL/GenBank/DDBJ databases">
        <authorList>
            <person name="Chiriac C."/>
            <person name="Salcher M."/>
            <person name="Ghai R."/>
            <person name="Kavagutti S V."/>
        </authorList>
    </citation>
    <scope>NUCLEOTIDE SEQUENCE</scope>
</reference>
<dbReference type="EC" id="2.1.2.2" evidence="2"/>
<evidence type="ECO:0000256" key="3">
    <source>
        <dbReference type="ARBA" id="ARBA00022679"/>
    </source>
</evidence>